<evidence type="ECO:0000256" key="1">
    <source>
        <dbReference type="SAM" id="SignalP"/>
    </source>
</evidence>
<organism evidence="2 3">
    <name type="scientific">Dyadobacter flavalbus</name>
    <dbReference type="NCBI Taxonomy" id="2579942"/>
    <lineage>
        <taxon>Bacteria</taxon>
        <taxon>Pseudomonadati</taxon>
        <taxon>Bacteroidota</taxon>
        <taxon>Cytophagia</taxon>
        <taxon>Cytophagales</taxon>
        <taxon>Spirosomataceae</taxon>
        <taxon>Dyadobacter</taxon>
    </lineage>
</organism>
<dbReference type="RefSeq" id="WP_139013352.1">
    <property type="nucleotide sequence ID" value="NZ_VBSN01000049.1"/>
</dbReference>
<feature type="signal peptide" evidence="1">
    <location>
        <begin position="1"/>
        <end position="21"/>
    </location>
</feature>
<sequence length="314" mass="35954">MKALLISLTITILLSACNAITDPAPEDPLVPASVMQLVEKSFDNPENVVFTEILENKIWNVELESRAKKYNSVLSPNSIKVSYRLTGTDVPDSLRNLLNTSVIKGGTLSGFKQEEYISFSDFSYEKTYLADYIWKGKPYVLKWGATFRGGPKMVYDLEMSPFKSRFPTADLDDMPELLKQYFQKKGFQFLRATVFMDTDFRKTYQVWLHKTNADFQLLFDQDCNLIAGSDQSVRVDDVRELPENIRSYISSANANKDYGFEAEITGMSRSELDGVKSYVLILHQPKLPDNTDTWYILLDQNAKPLLSYYSCTRY</sequence>
<dbReference type="AlphaFoldDB" id="A0A5M8QU28"/>
<evidence type="ECO:0000313" key="2">
    <source>
        <dbReference type="EMBL" id="KAA6438550.1"/>
    </source>
</evidence>
<dbReference type="OrthoDB" id="942161at2"/>
<keyword evidence="1" id="KW-0732">Signal</keyword>
<proteinExistence type="predicted"/>
<dbReference type="EMBL" id="VBSN01000049">
    <property type="protein sequence ID" value="KAA6438550.1"/>
    <property type="molecule type" value="Genomic_DNA"/>
</dbReference>
<reference evidence="2 3" key="1">
    <citation type="submission" date="2019-05" db="EMBL/GenBank/DDBJ databases">
        <authorList>
            <person name="Qu J.-H."/>
        </authorList>
    </citation>
    <scope>NUCLEOTIDE SEQUENCE [LARGE SCALE GENOMIC DNA]</scope>
    <source>
        <strain evidence="2 3">NS28</strain>
    </source>
</reference>
<evidence type="ECO:0000313" key="3">
    <source>
        <dbReference type="Proteomes" id="UP000323994"/>
    </source>
</evidence>
<name>A0A5M8QU28_9BACT</name>
<evidence type="ECO:0008006" key="4">
    <source>
        <dbReference type="Google" id="ProtNLM"/>
    </source>
</evidence>
<comment type="caution">
    <text evidence="2">The sequence shown here is derived from an EMBL/GenBank/DDBJ whole genome shotgun (WGS) entry which is preliminary data.</text>
</comment>
<accession>A0A5M8QU28</accession>
<feature type="chain" id="PRO_5024289999" description="Lipoprotein" evidence="1">
    <location>
        <begin position="22"/>
        <end position="314"/>
    </location>
</feature>
<protein>
    <recommendedName>
        <fullName evidence="4">Lipoprotein</fullName>
    </recommendedName>
</protein>
<dbReference type="PROSITE" id="PS51257">
    <property type="entry name" value="PROKAR_LIPOPROTEIN"/>
    <property type="match status" value="1"/>
</dbReference>
<dbReference type="Proteomes" id="UP000323994">
    <property type="component" value="Unassembled WGS sequence"/>
</dbReference>
<gene>
    <name evidence="2" type="ORF">FEM33_17875</name>
</gene>
<keyword evidence="3" id="KW-1185">Reference proteome</keyword>